<evidence type="ECO:0000259" key="11">
    <source>
        <dbReference type="PROSITE" id="PS50929"/>
    </source>
</evidence>
<protein>
    <submittedName>
        <fullName evidence="12">Multidrug ABC transporter ATP-binding protein</fullName>
    </submittedName>
</protein>
<feature type="transmembrane region" description="Helical" evidence="9">
    <location>
        <begin position="12"/>
        <end position="34"/>
    </location>
</feature>
<proteinExistence type="predicted"/>
<dbReference type="PANTHER" id="PTHR43394">
    <property type="entry name" value="ATP-DEPENDENT PERMEASE MDL1, MITOCHONDRIAL"/>
    <property type="match status" value="1"/>
</dbReference>
<dbReference type="InterPro" id="IPR011527">
    <property type="entry name" value="ABC1_TM_dom"/>
</dbReference>
<dbReference type="SUPFAM" id="SSF52540">
    <property type="entry name" value="P-loop containing nucleoside triphosphate hydrolases"/>
    <property type="match status" value="1"/>
</dbReference>
<reference evidence="12 13" key="1">
    <citation type="journal article" date="2016" name="Front. Microbiol.">
        <title>Comparative Genomics Analysis of Streptomyces Species Reveals Their Adaptation to the Marine Environment and Their Diversity at the Genomic Level.</title>
        <authorList>
            <person name="Tian X."/>
            <person name="Zhang Z."/>
            <person name="Yang T."/>
            <person name="Chen M."/>
            <person name="Li J."/>
            <person name="Chen F."/>
            <person name="Yang J."/>
            <person name="Li W."/>
            <person name="Zhang B."/>
            <person name="Zhang Z."/>
            <person name="Wu J."/>
            <person name="Zhang C."/>
            <person name="Long L."/>
            <person name="Xiao J."/>
        </authorList>
    </citation>
    <scope>NUCLEOTIDE SEQUENCE [LARGE SCALE GENOMIC DNA]</scope>
    <source>
        <strain evidence="12 13">SCSIO 10429</strain>
    </source>
</reference>
<dbReference type="InterPro" id="IPR039421">
    <property type="entry name" value="Type_1_exporter"/>
</dbReference>
<dbReference type="GO" id="GO:0005886">
    <property type="term" value="C:plasma membrane"/>
    <property type="evidence" value="ECO:0007669"/>
    <property type="project" value="UniProtKB-SubCell"/>
</dbReference>
<comment type="caution">
    <text evidence="12">The sequence shown here is derived from an EMBL/GenBank/DDBJ whole genome shotgun (WGS) entry which is preliminary data.</text>
</comment>
<organism evidence="12 13">
    <name type="scientific">Streptomyces nanshensis</name>
    <dbReference type="NCBI Taxonomy" id="518642"/>
    <lineage>
        <taxon>Bacteria</taxon>
        <taxon>Bacillati</taxon>
        <taxon>Actinomycetota</taxon>
        <taxon>Actinomycetes</taxon>
        <taxon>Kitasatosporales</taxon>
        <taxon>Streptomycetaceae</taxon>
        <taxon>Streptomyces</taxon>
    </lineage>
</organism>
<dbReference type="Gene3D" id="3.40.50.300">
    <property type="entry name" value="P-loop containing nucleotide triphosphate hydrolases"/>
    <property type="match status" value="1"/>
</dbReference>
<feature type="transmembrane region" description="Helical" evidence="9">
    <location>
        <begin position="157"/>
        <end position="176"/>
    </location>
</feature>
<dbReference type="PROSITE" id="PS00211">
    <property type="entry name" value="ABC_TRANSPORTER_1"/>
    <property type="match status" value="1"/>
</dbReference>
<keyword evidence="2" id="KW-0813">Transport</keyword>
<feature type="transmembrane region" description="Helical" evidence="9">
    <location>
        <begin position="271"/>
        <end position="298"/>
    </location>
</feature>
<evidence type="ECO:0000256" key="6">
    <source>
        <dbReference type="ARBA" id="ARBA00022840"/>
    </source>
</evidence>
<feature type="domain" description="ABC transporter" evidence="10">
    <location>
        <begin position="328"/>
        <end position="569"/>
    </location>
</feature>
<sequence>MLIRLLREHVRVYRRPVLALVLLQLVQTSATLYLPTLNADIIDHGVVVGDTGYILTYGAVMLGVSFAQVVCNIGAVLLAARTAAAVGRDIRARVFDRVQTFSSRELGRFGAPSLITRTTNDVQQVQMLVLMTFTLMVSAPIMCVGGVVMALGQDVPLSGVLLGVVPVLALVVGLIVRRLRPLFRTMQKRLDGVNRVLREQIGGIRVIRAFVKDDYEQRRFHEHNTGLTGVQVRAGQLMALMFPTVMTVVNASSVAVVWFGAGRVDSGAMQIGGLTAFLAYLMQIVMSVMMATFMFIMIPRAEVCADRIMEVLRTSSSVVPPRRPVHALRSPGVLELRGAGFRYPGAEAPVLHDVGLLARPGETTAVIGSTGSGKSTLLGLVPRLFDATEGEVLVGGEDVRGIDPKLLAGTVGLVPQHPYLFSGTVASNLRYGRPDASDDELWEALETAQAREFVTGMDGGLYASVGQGGNNVSGGQRQRLAIARVLVHRPRIYLFDDSFSALDYATDAALRAALSTRTADATVLIVAQRVSTIREADRILVLDEGRVAGSGRHHELMRDNATYREIVLSQLTEEEAA</sequence>
<feature type="transmembrane region" description="Helical" evidence="9">
    <location>
        <begin position="54"/>
        <end position="80"/>
    </location>
</feature>
<dbReference type="Pfam" id="PF00005">
    <property type="entry name" value="ABC_tran"/>
    <property type="match status" value="1"/>
</dbReference>
<dbReference type="InterPro" id="IPR003439">
    <property type="entry name" value="ABC_transporter-like_ATP-bd"/>
</dbReference>
<name>A0A1E7L7M3_9ACTN</name>
<feature type="transmembrane region" description="Helical" evidence="9">
    <location>
        <begin position="127"/>
        <end position="151"/>
    </location>
</feature>
<dbReference type="GO" id="GO:0005524">
    <property type="term" value="F:ATP binding"/>
    <property type="evidence" value="ECO:0007669"/>
    <property type="project" value="UniProtKB-KW"/>
</dbReference>
<evidence type="ECO:0000256" key="7">
    <source>
        <dbReference type="ARBA" id="ARBA00022989"/>
    </source>
</evidence>
<dbReference type="PATRIC" id="fig|518642.10.peg.1963"/>
<evidence type="ECO:0000256" key="5">
    <source>
        <dbReference type="ARBA" id="ARBA00022741"/>
    </source>
</evidence>
<keyword evidence="4 9" id="KW-0812">Transmembrane</keyword>
<keyword evidence="7 9" id="KW-1133">Transmembrane helix</keyword>
<dbReference type="Gene3D" id="1.20.1560.10">
    <property type="entry name" value="ABC transporter type 1, transmembrane domain"/>
    <property type="match status" value="1"/>
</dbReference>
<dbReference type="PROSITE" id="PS50893">
    <property type="entry name" value="ABC_TRANSPORTER_2"/>
    <property type="match status" value="1"/>
</dbReference>
<dbReference type="GO" id="GO:0015421">
    <property type="term" value="F:ABC-type oligopeptide transporter activity"/>
    <property type="evidence" value="ECO:0007669"/>
    <property type="project" value="TreeGrafter"/>
</dbReference>
<dbReference type="RefSeq" id="WP_070016364.1">
    <property type="nucleotide sequence ID" value="NZ_LJGW01000157.1"/>
</dbReference>
<dbReference type="SMART" id="SM00382">
    <property type="entry name" value="AAA"/>
    <property type="match status" value="1"/>
</dbReference>
<comment type="subcellular location">
    <subcellularLocation>
        <location evidence="1">Cell membrane</location>
        <topology evidence="1">Multi-pass membrane protein</topology>
    </subcellularLocation>
</comment>
<dbReference type="PANTHER" id="PTHR43394:SF1">
    <property type="entry name" value="ATP-BINDING CASSETTE SUB-FAMILY B MEMBER 10, MITOCHONDRIAL"/>
    <property type="match status" value="1"/>
</dbReference>
<evidence type="ECO:0000256" key="3">
    <source>
        <dbReference type="ARBA" id="ARBA00022475"/>
    </source>
</evidence>
<evidence type="ECO:0000259" key="10">
    <source>
        <dbReference type="PROSITE" id="PS50893"/>
    </source>
</evidence>
<dbReference type="InterPro" id="IPR003593">
    <property type="entry name" value="AAA+_ATPase"/>
</dbReference>
<dbReference type="PROSITE" id="PS50929">
    <property type="entry name" value="ABC_TM1F"/>
    <property type="match status" value="1"/>
</dbReference>
<dbReference type="Pfam" id="PF00664">
    <property type="entry name" value="ABC_membrane"/>
    <property type="match status" value="1"/>
</dbReference>
<evidence type="ECO:0000313" key="12">
    <source>
        <dbReference type="EMBL" id="OEV12174.1"/>
    </source>
</evidence>
<keyword evidence="13" id="KW-1185">Reference proteome</keyword>
<keyword evidence="5" id="KW-0547">Nucleotide-binding</keyword>
<keyword evidence="6 12" id="KW-0067">ATP-binding</keyword>
<keyword evidence="3" id="KW-1003">Cell membrane</keyword>
<dbReference type="AlphaFoldDB" id="A0A1E7L7M3"/>
<evidence type="ECO:0000256" key="2">
    <source>
        <dbReference type="ARBA" id="ARBA00022448"/>
    </source>
</evidence>
<dbReference type="GO" id="GO:0016887">
    <property type="term" value="F:ATP hydrolysis activity"/>
    <property type="evidence" value="ECO:0007669"/>
    <property type="project" value="InterPro"/>
</dbReference>
<dbReference type="EMBL" id="LJGW01000157">
    <property type="protein sequence ID" value="OEV12174.1"/>
    <property type="molecule type" value="Genomic_DNA"/>
</dbReference>
<evidence type="ECO:0000256" key="8">
    <source>
        <dbReference type="ARBA" id="ARBA00023136"/>
    </source>
</evidence>
<dbReference type="FunFam" id="1.20.1560.10:FF:000040">
    <property type="entry name" value="Multidrug ABC transporter ATP-binding protein"/>
    <property type="match status" value="1"/>
</dbReference>
<dbReference type="InterPro" id="IPR027417">
    <property type="entry name" value="P-loop_NTPase"/>
</dbReference>
<evidence type="ECO:0000313" key="13">
    <source>
        <dbReference type="Proteomes" id="UP000176005"/>
    </source>
</evidence>
<evidence type="ECO:0000256" key="1">
    <source>
        <dbReference type="ARBA" id="ARBA00004651"/>
    </source>
</evidence>
<feature type="domain" description="ABC transmembrane type-1" evidence="11">
    <location>
        <begin position="18"/>
        <end position="300"/>
    </location>
</feature>
<dbReference type="SUPFAM" id="SSF90123">
    <property type="entry name" value="ABC transporter transmembrane region"/>
    <property type="match status" value="1"/>
</dbReference>
<evidence type="ECO:0000256" key="4">
    <source>
        <dbReference type="ARBA" id="ARBA00022692"/>
    </source>
</evidence>
<dbReference type="InterPro" id="IPR036640">
    <property type="entry name" value="ABC1_TM_sf"/>
</dbReference>
<feature type="transmembrane region" description="Helical" evidence="9">
    <location>
        <begin position="237"/>
        <end position="259"/>
    </location>
</feature>
<dbReference type="InterPro" id="IPR017871">
    <property type="entry name" value="ABC_transporter-like_CS"/>
</dbReference>
<dbReference type="FunFam" id="3.40.50.300:FF:000854">
    <property type="entry name" value="Multidrug ABC transporter ATP-binding protein"/>
    <property type="match status" value="1"/>
</dbReference>
<accession>A0A1E7L7M3</accession>
<dbReference type="CDD" id="cd18548">
    <property type="entry name" value="ABC_6TM_Tm287_like"/>
    <property type="match status" value="1"/>
</dbReference>
<dbReference type="Proteomes" id="UP000176005">
    <property type="component" value="Unassembled WGS sequence"/>
</dbReference>
<gene>
    <name evidence="12" type="ORF">AN218_09710</name>
</gene>
<evidence type="ECO:0000256" key="9">
    <source>
        <dbReference type="SAM" id="Phobius"/>
    </source>
</evidence>
<keyword evidence="8 9" id="KW-0472">Membrane</keyword>